<evidence type="ECO:0000259" key="8">
    <source>
        <dbReference type="PROSITE" id="PS51294"/>
    </source>
</evidence>
<reference evidence="9" key="1">
    <citation type="submission" date="2020-12" db="EMBL/GenBank/DDBJ databases">
        <title>Metabolic potential, ecology and presence of endohyphal bacteria is reflected in genomic diversity of Mucoromycotina.</title>
        <authorList>
            <person name="Muszewska A."/>
            <person name="Okrasinska A."/>
            <person name="Steczkiewicz K."/>
            <person name="Drgas O."/>
            <person name="Orlowska M."/>
            <person name="Perlinska-Lenart U."/>
            <person name="Aleksandrzak-Piekarczyk T."/>
            <person name="Szatraj K."/>
            <person name="Zielenkiewicz U."/>
            <person name="Pilsyk S."/>
            <person name="Malc E."/>
            <person name="Mieczkowski P."/>
            <person name="Kruszewska J.S."/>
            <person name="Biernat P."/>
            <person name="Pawlowska J."/>
        </authorList>
    </citation>
    <scope>NUCLEOTIDE SEQUENCE</scope>
    <source>
        <strain evidence="9">WA0000017839</strain>
    </source>
</reference>
<dbReference type="InterPro" id="IPR017884">
    <property type="entry name" value="SANT_dom"/>
</dbReference>
<feature type="compositionally biased region" description="Acidic residues" evidence="5">
    <location>
        <begin position="627"/>
        <end position="637"/>
    </location>
</feature>
<evidence type="ECO:0000259" key="6">
    <source>
        <dbReference type="PROSITE" id="PS50090"/>
    </source>
</evidence>
<evidence type="ECO:0000256" key="3">
    <source>
        <dbReference type="ARBA" id="ARBA00023163"/>
    </source>
</evidence>
<dbReference type="GO" id="GO:0019185">
    <property type="term" value="C:snRNA-activating protein complex"/>
    <property type="evidence" value="ECO:0007669"/>
    <property type="project" value="TreeGrafter"/>
</dbReference>
<dbReference type="InterPro" id="IPR001005">
    <property type="entry name" value="SANT/Myb"/>
</dbReference>
<evidence type="ECO:0000256" key="1">
    <source>
        <dbReference type="ARBA" id="ARBA00023015"/>
    </source>
</evidence>
<sequence>MSDPFHLQTSEYGDLYPITTNGSDAFPLQTNKDDPILQTNQDDLLPLEADGDLQGVLDALIELHQLDSEETHAERFQKDYNSITHALSLNKTMQKKVQENIEFIDQLLAKNDTAIVHIRQTANAESRFGQRLFIHRPYDDEINYFDESDLIPKTPVTSPPEQEEEDVEDEDEEDEYEETAAEEDDDDDDDENEADCEMRQTKKAWSRAERLRLISGIHSEARRTIAYDFVKNNEDWRVWEVDKIPNQELEIFPVDRLDWDRISKIHVLTRTKIESLIQWTTQEHPIINKKPWSKQESERLAQLVEELGLNGQWERIARELNTNRTISQCFSHYMAAKHHESTKSLKWTEEDDTKLGAAIKTYGDCNWQLIASVMEGRTGQQCLQRWTKSINPAINRSKWTTEESEILERAVQLYGQGNWTKIQRLLPGRTDMQCRERYCNIMTPALVRTKLTDDEMKQLVSLVEEIGPKWSQIAGFFPGRTDNHMLRAYATHVKAIQREKDREERIRVKAEKKKEAAEAKAKKRLAKEAWMERKAQRRAERNLRKEEAVSKPRQKRGRKPKSAASSGDPESRRKRGRPRLSKKPAFLDEDDVYTTEEEEVILSNNEEEEVIHNSEDDEDQISCMSDYVEDGSDEDIFEPPSKRPRKATKRREDREYKVLIQGPIIPTRRSTRSTARNAD</sequence>
<feature type="compositionally biased region" description="Acidic residues" evidence="5">
    <location>
        <begin position="587"/>
        <end position="620"/>
    </location>
</feature>
<dbReference type="AlphaFoldDB" id="A0A8H7RJ42"/>
<dbReference type="PROSITE" id="PS50090">
    <property type="entry name" value="MYB_LIKE"/>
    <property type="match status" value="4"/>
</dbReference>
<evidence type="ECO:0000313" key="9">
    <source>
        <dbReference type="EMBL" id="KAG2211212.1"/>
    </source>
</evidence>
<keyword evidence="3" id="KW-0804">Transcription</keyword>
<feature type="domain" description="HTH myb-type" evidence="8">
    <location>
        <begin position="447"/>
        <end position="484"/>
    </location>
</feature>
<dbReference type="GO" id="GO:0001006">
    <property type="term" value="F:RNA polymerase III type 3 promoter sequence-specific DNA binding"/>
    <property type="evidence" value="ECO:0007669"/>
    <property type="project" value="TreeGrafter"/>
</dbReference>
<protein>
    <submittedName>
        <fullName evidence="9">Uncharacterized protein</fullName>
    </submittedName>
</protein>
<dbReference type="InterPro" id="IPR051575">
    <property type="entry name" value="Myb-like_DNA-bd"/>
</dbReference>
<evidence type="ECO:0000259" key="7">
    <source>
        <dbReference type="PROSITE" id="PS51293"/>
    </source>
</evidence>
<keyword evidence="2" id="KW-0238">DNA-binding</keyword>
<feature type="region of interest" description="Disordered" evidence="5">
    <location>
        <begin position="145"/>
        <end position="201"/>
    </location>
</feature>
<comment type="caution">
    <text evidence="9">The sequence shown here is derived from an EMBL/GenBank/DDBJ whole genome shotgun (WGS) entry which is preliminary data.</text>
</comment>
<feature type="domain" description="HTH myb-type" evidence="8">
    <location>
        <begin position="339"/>
        <end position="388"/>
    </location>
</feature>
<organism evidence="9 10">
    <name type="scientific">Mucor saturninus</name>
    <dbReference type="NCBI Taxonomy" id="64648"/>
    <lineage>
        <taxon>Eukaryota</taxon>
        <taxon>Fungi</taxon>
        <taxon>Fungi incertae sedis</taxon>
        <taxon>Mucoromycota</taxon>
        <taxon>Mucoromycotina</taxon>
        <taxon>Mucoromycetes</taxon>
        <taxon>Mucorales</taxon>
        <taxon>Mucorineae</taxon>
        <taxon>Mucoraceae</taxon>
        <taxon>Mucor</taxon>
    </lineage>
</organism>
<dbReference type="CDD" id="cd00167">
    <property type="entry name" value="SANT"/>
    <property type="match status" value="4"/>
</dbReference>
<dbReference type="SMART" id="SM00717">
    <property type="entry name" value="SANT"/>
    <property type="match status" value="5"/>
</dbReference>
<feature type="domain" description="Myb-like" evidence="6">
    <location>
        <begin position="391"/>
        <end position="442"/>
    </location>
</feature>
<dbReference type="InterPro" id="IPR017930">
    <property type="entry name" value="Myb_dom"/>
</dbReference>
<feature type="domain" description="HTH myb-type" evidence="8">
    <location>
        <begin position="284"/>
        <end position="334"/>
    </location>
</feature>
<evidence type="ECO:0000256" key="2">
    <source>
        <dbReference type="ARBA" id="ARBA00023125"/>
    </source>
</evidence>
<keyword evidence="1" id="KW-0805">Transcription regulation</keyword>
<feature type="domain" description="HTH myb-type" evidence="8">
    <location>
        <begin position="391"/>
        <end position="446"/>
    </location>
</feature>
<accession>A0A8H7RJ42</accession>
<dbReference type="OrthoDB" id="2143914at2759"/>
<dbReference type="PROSITE" id="PS51293">
    <property type="entry name" value="SANT"/>
    <property type="match status" value="1"/>
</dbReference>
<feature type="domain" description="Myb-like" evidence="6">
    <location>
        <begin position="284"/>
        <end position="333"/>
    </location>
</feature>
<proteinExistence type="predicted"/>
<dbReference type="Gene3D" id="1.10.10.60">
    <property type="entry name" value="Homeodomain-like"/>
    <property type="match status" value="4"/>
</dbReference>
<name>A0A8H7RJ42_9FUNG</name>
<feature type="domain" description="Myb-like" evidence="6">
    <location>
        <begin position="443"/>
        <end position="493"/>
    </location>
</feature>
<feature type="compositionally biased region" description="Basic residues" evidence="5">
    <location>
        <begin position="572"/>
        <end position="582"/>
    </location>
</feature>
<feature type="compositionally biased region" description="Acidic residues" evidence="5">
    <location>
        <begin position="161"/>
        <end position="195"/>
    </location>
</feature>
<dbReference type="Pfam" id="PF00249">
    <property type="entry name" value="Myb_DNA-binding"/>
    <property type="match status" value="4"/>
</dbReference>
<feature type="region of interest" description="Disordered" evidence="5">
    <location>
        <begin position="511"/>
        <end position="657"/>
    </location>
</feature>
<feature type="compositionally biased region" description="Basic residues" evidence="5">
    <location>
        <begin position="552"/>
        <end position="561"/>
    </location>
</feature>
<evidence type="ECO:0000313" key="10">
    <source>
        <dbReference type="Proteomes" id="UP000603453"/>
    </source>
</evidence>
<dbReference type="GO" id="GO:0000978">
    <property type="term" value="F:RNA polymerase II cis-regulatory region sequence-specific DNA binding"/>
    <property type="evidence" value="ECO:0007669"/>
    <property type="project" value="TreeGrafter"/>
</dbReference>
<dbReference type="PANTHER" id="PTHR46621">
    <property type="entry name" value="SNRNA-ACTIVATING PROTEIN COMPLEX SUBUNIT 4"/>
    <property type="match status" value="1"/>
</dbReference>
<dbReference type="InterPro" id="IPR009057">
    <property type="entry name" value="Homeodomain-like_sf"/>
</dbReference>
<evidence type="ECO:0000256" key="5">
    <source>
        <dbReference type="SAM" id="MobiDB-lite"/>
    </source>
</evidence>
<dbReference type="PROSITE" id="PS51294">
    <property type="entry name" value="HTH_MYB"/>
    <property type="match status" value="4"/>
</dbReference>
<evidence type="ECO:0000256" key="4">
    <source>
        <dbReference type="ARBA" id="ARBA00023242"/>
    </source>
</evidence>
<feature type="domain" description="Myb-like" evidence="6">
    <location>
        <begin position="339"/>
        <end position="390"/>
    </location>
</feature>
<dbReference type="GO" id="GO:0042796">
    <property type="term" value="P:snRNA transcription by RNA polymerase III"/>
    <property type="evidence" value="ECO:0007669"/>
    <property type="project" value="TreeGrafter"/>
</dbReference>
<feature type="compositionally biased region" description="Basic and acidic residues" evidence="5">
    <location>
        <begin position="511"/>
        <end position="550"/>
    </location>
</feature>
<feature type="domain" description="SANT" evidence="7">
    <location>
        <begin position="397"/>
        <end position="448"/>
    </location>
</feature>
<gene>
    <name evidence="9" type="ORF">INT47_006331</name>
</gene>
<dbReference type="EMBL" id="JAEPRD010000009">
    <property type="protein sequence ID" value="KAG2211212.1"/>
    <property type="molecule type" value="Genomic_DNA"/>
</dbReference>
<keyword evidence="4" id="KW-0539">Nucleus</keyword>
<dbReference type="Proteomes" id="UP000603453">
    <property type="component" value="Unassembled WGS sequence"/>
</dbReference>
<dbReference type="PANTHER" id="PTHR46621:SF1">
    <property type="entry name" value="SNRNA-ACTIVATING PROTEIN COMPLEX SUBUNIT 4"/>
    <property type="match status" value="1"/>
</dbReference>
<keyword evidence="10" id="KW-1185">Reference proteome</keyword>
<dbReference type="GO" id="GO:0042795">
    <property type="term" value="P:snRNA transcription by RNA polymerase II"/>
    <property type="evidence" value="ECO:0007669"/>
    <property type="project" value="TreeGrafter"/>
</dbReference>
<dbReference type="SUPFAM" id="SSF46689">
    <property type="entry name" value="Homeodomain-like"/>
    <property type="match status" value="3"/>
</dbReference>